<keyword evidence="11" id="KW-1207">Sterol metabolism</keyword>
<protein>
    <submittedName>
        <fullName evidence="15">Polyprenyl synthetase</fullName>
    </submittedName>
</protein>
<dbReference type="InterPro" id="IPR039702">
    <property type="entry name" value="FPS1-like"/>
</dbReference>
<evidence type="ECO:0000256" key="7">
    <source>
        <dbReference type="ARBA" id="ARBA00022778"/>
    </source>
</evidence>
<keyword evidence="9" id="KW-0752">Steroid biosynthesis</keyword>
<dbReference type="PROSITE" id="PS00723">
    <property type="entry name" value="POLYPRENYL_SYNTHASE_1"/>
    <property type="match status" value="1"/>
</dbReference>
<gene>
    <name evidence="15" type="ORF">PanWU01x14_171970</name>
</gene>
<evidence type="ECO:0000256" key="6">
    <source>
        <dbReference type="ARBA" id="ARBA00022723"/>
    </source>
</evidence>
<name>A0A2P5C9C1_PARAD</name>
<dbReference type="InterPro" id="IPR000092">
    <property type="entry name" value="Polyprenyl_synt"/>
</dbReference>
<evidence type="ECO:0000256" key="3">
    <source>
        <dbReference type="ARBA" id="ARBA00006706"/>
    </source>
</evidence>
<evidence type="ECO:0000256" key="12">
    <source>
        <dbReference type="ARBA" id="ARBA00023221"/>
    </source>
</evidence>
<evidence type="ECO:0000256" key="2">
    <source>
        <dbReference type="ARBA" id="ARBA00005128"/>
    </source>
</evidence>
<evidence type="ECO:0000256" key="8">
    <source>
        <dbReference type="ARBA" id="ARBA00022842"/>
    </source>
</evidence>
<evidence type="ECO:0000256" key="13">
    <source>
        <dbReference type="ARBA" id="ARBA00023229"/>
    </source>
</evidence>
<keyword evidence="10" id="KW-0756">Sterol biosynthesis</keyword>
<evidence type="ECO:0000256" key="9">
    <source>
        <dbReference type="ARBA" id="ARBA00022955"/>
    </source>
</evidence>
<keyword evidence="12" id="KW-0753">Steroid metabolism</keyword>
<dbReference type="STRING" id="3476.A0A2P5C9C1"/>
<dbReference type="Proteomes" id="UP000237105">
    <property type="component" value="Unassembled WGS sequence"/>
</dbReference>
<dbReference type="PANTHER" id="PTHR11525:SF0">
    <property type="entry name" value="FARNESYL PYROPHOSPHATE SYNTHASE"/>
    <property type="match status" value="1"/>
</dbReference>
<evidence type="ECO:0000256" key="4">
    <source>
        <dbReference type="ARBA" id="ARBA00022548"/>
    </source>
</evidence>
<dbReference type="PANTHER" id="PTHR11525">
    <property type="entry name" value="FARNESYL-PYROPHOSPHATE SYNTHETASE"/>
    <property type="match status" value="1"/>
</dbReference>
<sequence length="117" mass="13730">MANLEAKFMNVYSVLKSESFKTRLLNSQTIPVNRWSEYMTDYNVPRGKHNRGVSFIESYKLLKEGKELSEEEIFLASAIDWCIEYLQGYLLVLDDIEDNGLVRRGHPCWYKLPQFCP</sequence>
<dbReference type="GO" id="GO:0046872">
    <property type="term" value="F:metal ion binding"/>
    <property type="evidence" value="ECO:0007669"/>
    <property type="project" value="UniProtKB-KW"/>
</dbReference>
<evidence type="ECO:0000256" key="10">
    <source>
        <dbReference type="ARBA" id="ARBA00023011"/>
    </source>
</evidence>
<dbReference type="GO" id="GO:0045337">
    <property type="term" value="P:farnesyl diphosphate biosynthetic process"/>
    <property type="evidence" value="ECO:0007669"/>
    <property type="project" value="TreeGrafter"/>
</dbReference>
<dbReference type="GO" id="GO:0006695">
    <property type="term" value="P:cholesterol biosynthetic process"/>
    <property type="evidence" value="ECO:0007669"/>
    <property type="project" value="UniProtKB-KW"/>
</dbReference>
<dbReference type="GO" id="GO:0004161">
    <property type="term" value="F:dimethylallyltranstransferase activity"/>
    <property type="evidence" value="ECO:0007669"/>
    <property type="project" value="TreeGrafter"/>
</dbReference>
<dbReference type="AlphaFoldDB" id="A0A2P5C9C1"/>
<dbReference type="InterPro" id="IPR008949">
    <property type="entry name" value="Isoprenoid_synthase_dom_sf"/>
</dbReference>
<accession>A0A2P5C9C1</accession>
<keyword evidence="4" id="KW-0153">Cholesterol metabolism</keyword>
<keyword evidence="13" id="KW-0414">Isoprene biosynthesis</keyword>
<keyword evidence="9" id="KW-0444">Lipid biosynthesis</keyword>
<comment type="similarity">
    <text evidence="3">Belongs to the FPP/GGPP synthase family.</text>
</comment>
<dbReference type="OrthoDB" id="10257492at2759"/>
<evidence type="ECO:0000256" key="11">
    <source>
        <dbReference type="ARBA" id="ARBA00023166"/>
    </source>
</evidence>
<dbReference type="Gene3D" id="1.10.600.10">
    <property type="entry name" value="Farnesyl Diphosphate Synthase"/>
    <property type="match status" value="1"/>
</dbReference>
<reference evidence="16" key="1">
    <citation type="submission" date="2016-06" db="EMBL/GenBank/DDBJ databases">
        <title>Parallel loss of symbiosis genes in relatives of nitrogen-fixing non-legume Parasponia.</title>
        <authorList>
            <person name="Van Velzen R."/>
            <person name="Holmer R."/>
            <person name="Bu F."/>
            <person name="Rutten L."/>
            <person name="Van Zeijl A."/>
            <person name="Liu W."/>
            <person name="Santuari L."/>
            <person name="Cao Q."/>
            <person name="Sharma T."/>
            <person name="Shen D."/>
            <person name="Roswanjaya Y."/>
            <person name="Wardhani T."/>
            <person name="Kalhor M.S."/>
            <person name="Jansen J."/>
            <person name="Van den Hoogen J."/>
            <person name="Gungor B."/>
            <person name="Hartog M."/>
            <person name="Hontelez J."/>
            <person name="Verver J."/>
            <person name="Yang W.-C."/>
            <person name="Schijlen E."/>
            <person name="Repin R."/>
            <person name="Schilthuizen M."/>
            <person name="Schranz E."/>
            <person name="Heidstra R."/>
            <person name="Miyata K."/>
            <person name="Fedorova E."/>
            <person name="Kohlen W."/>
            <person name="Bisseling T."/>
            <person name="Smit S."/>
            <person name="Geurts R."/>
        </authorList>
    </citation>
    <scope>NUCLEOTIDE SEQUENCE [LARGE SCALE GENOMIC DNA]</scope>
    <source>
        <strain evidence="16">cv. WU1-14</strain>
    </source>
</reference>
<comment type="pathway">
    <text evidence="2">Isoprenoid biosynthesis.</text>
</comment>
<dbReference type="EMBL" id="JXTB01000157">
    <property type="protein sequence ID" value="PON57649.1"/>
    <property type="molecule type" value="Genomic_DNA"/>
</dbReference>
<dbReference type="InterPro" id="IPR033749">
    <property type="entry name" value="Polyprenyl_synt_CS"/>
</dbReference>
<proteinExistence type="inferred from homology"/>
<comment type="function">
    <text evidence="14">Catalyzes the sequential condensation of isopentenyl pyrophosphate with the allylic pyrophosphates, dimethylallyl pyrophosphate, and then with the resultant geranylpyrophosphate to the ultimate product farnesyl pyrophosphate.</text>
</comment>
<keyword evidence="7" id="KW-0152">Cholesterol biosynthesis</keyword>
<dbReference type="Pfam" id="PF00348">
    <property type="entry name" value="polyprenyl_synt"/>
    <property type="match status" value="1"/>
</dbReference>
<keyword evidence="16" id="KW-1185">Reference proteome</keyword>
<dbReference type="GO" id="GO:0004337">
    <property type="term" value="F:(2E,6E)-farnesyl diphosphate synthase activity"/>
    <property type="evidence" value="ECO:0007669"/>
    <property type="project" value="TreeGrafter"/>
</dbReference>
<dbReference type="SUPFAM" id="SSF48576">
    <property type="entry name" value="Terpenoid synthases"/>
    <property type="match status" value="1"/>
</dbReference>
<organism evidence="15 16">
    <name type="scientific">Parasponia andersonii</name>
    <name type="common">Sponia andersonii</name>
    <dbReference type="NCBI Taxonomy" id="3476"/>
    <lineage>
        <taxon>Eukaryota</taxon>
        <taxon>Viridiplantae</taxon>
        <taxon>Streptophyta</taxon>
        <taxon>Embryophyta</taxon>
        <taxon>Tracheophyta</taxon>
        <taxon>Spermatophyta</taxon>
        <taxon>Magnoliopsida</taxon>
        <taxon>eudicotyledons</taxon>
        <taxon>Gunneridae</taxon>
        <taxon>Pentapetalae</taxon>
        <taxon>rosids</taxon>
        <taxon>fabids</taxon>
        <taxon>Rosales</taxon>
        <taxon>Cannabaceae</taxon>
        <taxon>Parasponia</taxon>
    </lineage>
</organism>
<evidence type="ECO:0000313" key="16">
    <source>
        <dbReference type="Proteomes" id="UP000237105"/>
    </source>
</evidence>
<keyword evidence="8" id="KW-0460">Magnesium</keyword>
<keyword evidence="6" id="KW-0479">Metal-binding</keyword>
<comment type="caution">
    <text evidence="15">The sequence shown here is derived from an EMBL/GenBank/DDBJ whole genome shotgun (WGS) entry which is preliminary data.</text>
</comment>
<comment type="cofactor">
    <cofactor evidence="1">
        <name>Mg(2+)</name>
        <dbReference type="ChEBI" id="CHEBI:18420"/>
    </cofactor>
</comment>
<dbReference type="GO" id="GO:0005737">
    <property type="term" value="C:cytoplasm"/>
    <property type="evidence" value="ECO:0007669"/>
    <property type="project" value="TreeGrafter"/>
</dbReference>
<keyword evidence="9" id="KW-0443">Lipid metabolism</keyword>
<evidence type="ECO:0000256" key="14">
    <source>
        <dbReference type="ARBA" id="ARBA00046091"/>
    </source>
</evidence>
<evidence type="ECO:0000256" key="1">
    <source>
        <dbReference type="ARBA" id="ARBA00001946"/>
    </source>
</evidence>
<evidence type="ECO:0000313" key="15">
    <source>
        <dbReference type="EMBL" id="PON57649.1"/>
    </source>
</evidence>
<evidence type="ECO:0000256" key="5">
    <source>
        <dbReference type="ARBA" id="ARBA00022679"/>
    </source>
</evidence>
<keyword evidence="5" id="KW-0808">Transferase</keyword>